<comment type="subunit">
    <text evidence="13">Homodimer which binds Holliday junction (HJ) DNA. The HJ becomes 2-fold symmetrical on binding to RuvC with unstacked arms; it has a different conformation from HJ DNA in complex with RuvA. In the full resolvosome a probable DNA-RuvA(4)-RuvB(12)-RuvC(2) complex forms which resolves the HJ.</text>
</comment>
<sequence length="165" mass="18684">MRIIAIDPGYERMGVAVLDRERGGKHVLIMSDCWKTSAKIPFHKRLLELGNRLEKLILEHKPEAIAIEKLYFETNQKTAMNVAEIRGMLIYVAGRAGLLIFEYTPMEIKVAVAGYGKATKRDIAKMIPLLISMQKTPKHDDEYDAIAVGLTHLARGGFRIRNHEL</sequence>
<evidence type="ECO:0000256" key="10">
    <source>
        <dbReference type="ARBA" id="ARBA00023172"/>
    </source>
</evidence>
<evidence type="ECO:0000256" key="4">
    <source>
        <dbReference type="ARBA" id="ARBA00022723"/>
    </source>
</evidence>
<dbReference type="AlphaFoldDB" id="A0A2H0RJS1"/>
<dbReference type="CDD" id="cd16962">
    <property type="entry name" value="RuvC"/>
    <property type="match status" value="1"/>
</dbReference>
<dbReference type="PANTHER" id="PTHR30194">
    <property type="entry name" value="CROSSOVER JUNCTION ENDODEOXYRIBONUCLEASE RUVC"/>
    <property type="match status" value="1"/>
</dbReference>
<proteinExistence type="inferred from homology"/>
<protein>
    <recommendedName>
        <fullName evidence="13">Crossover junction endodeoxyribonuclease RuvC</fullName>
        <ecNumber evidence="13">3.1.21.10</ecNumber>
    </recommendedName>
    <alternativeName>
        <fullName evidence="13">Holliday junction nuclease RuvC</fullName>
    </alternativeName>
    <alternativeName>
        <fullName evidence="13">Holliday junction resolvase RuvC</fullName>
    </alternativeName>
</protein>
<dbReference type="InterPro" id="IPR002176">
    <property type="entry name" value="X-over_junc_endoDNase_RuvC"/>
</dbReference>
<comment type="catalytic activity">
    <reaction evidence="12 13">
        <text>Endonucleolytic cleavage at a junction such as a reciprocal single-stranded crossover between two homologous DNA duplexes (Holliday junction).</text>
        <dbReference type="EC" id="3.1.21.10"/>
    </reaction>
</comment>
<evidence type="ECO:0000256" key="7">
    <source>
        <dbReference type="ARBA" id="ARBA00022801"/>
    </source>
</evidence>
<dbReference type="Pfam" id="PF02075">
    <property type="entry name" value="RuvC"/>
    <property type="match status" value="1"/>
</dbReference>
<feature type="binding site" evidence="13">
    <location>
        <position position="68"/>
    </location>
    <ligand>
        <name>Mg(2+)</name>
        <dbReference type="ChEBI" id="CHEBI:18420"/>
        <label>2</label>
    </ligand>
</feature>
<reference evidence="14 15" key="1">
    <citation type="submission" date="2017-09" db="EMBL/GenBank/DDBJ databases">
        <title>Depth-based differentiation of microbial function through sediment-hosted aquifers and enrichment of novel symbionts in the deep terrestrial subsurface.</title>
        <authorList>
            <person name="Probst A.J."/>
            <person name="Ladd B."/>
            <person name="Jarett J.K."/>
            <person name="Geller-Mcgrath D.E."/>
            <person name="Sieber C.M."/>
            <person name="Emerson J.B."/>
            <person name="Anantharaman K."/>
            <person name="Thomas B.C."/>
            <person name="Malmstrom R."/>
            <person name="Stieglmeier M."/>
            <person name="Klingl A."/>
            <person name="Woyke T."/>
            <person name="Ryan C.M."/>
            <person name="Banfield J.F."/>
        </authorList>
    </citation>
    <scope>NUCLEOTIDE SEQUENCE [LARGE SCALE GENOMIC DNA]</scope>
    <source>
        <strain evidence="14">CG10_big_fil_rev_8_21_14_0_10_45_14</strain>
    </source>
</reference>
<dbReference type="PRINTS" id="PR00696">
    <property type="entry name" value="RSOLVASERUVC"/>
</dbReference>
<feature type="active site" evidence="13">
    <location>
        <position position="141"/>
    </location>
</feature>
<dbReference type="GO" id="GO:0005737">
    <property type="term" value="C:cytoplasm"/>
    <property type="evidence" value="ECO:0007669"/>
    <property type="project" value="UniProtKB-SubCell"/>
</dbReference>
<evidence type="ECO:0000313" key="14">
    <source>
        <dbReference type="EMBL" id="PIR46254.1"/>
    </source>
</evidence>
<dbReference type="SUPFAM" id="SSF53098">
    <property type="entry name" value="Ribonuclease H-like"/>
    <property type="match status" value="1"/>
</dbReference>
<dbReference type="GO" id="GO:0003677">
    <property type="term" value="F:DNA binding"/>
    <property type="evidence" value="ECO:0007669"/>
    <property type="project" value="UniProtKB-KW"/>
</dbReference>
<dbReference type="GO" id="GO:0000287">
    <property type="term" value="F:magnesium ion binding"/>
    <property type="evidence" value="ECO:0007669"/>
    <property type="project" value="UniProtKB-UniRule"/>
</dbReference>
<evidence type="ECO:0000256" key="9">
    <source>
        <dbReference type="ARBA" id="ARBA00023125"/>
    </source>
</evidence>
<dbReference type="GO" id="GO:0006281">
    <property type="term" value="P:DNA repair"/>
    <property type="evidence" value="ECO:0007669"/>
    <property type="project" value="UniProtKB-UniRule"/>
</dbReference>
<dbReference type="EMBL" id="PCYL01000048">
    <property type="protein sequence ID" value="PIR46254.1"/>
    <property type="molecule type" value="Genomic_DNA"/>
</dbReference>
<gene>
    <name evidence="13" type="primary">ruvC</name>
    <name evidence="14" type="ORF">COV07_04490</name>
</gene>
<dbReference type="PANTHER" id="PTHR30194:SF3">
    <property type="entry name" value="CROSSOVER JUNCTION ENDODEOXYRIBONUCLEASE RUVC"/>
    <property type="match status" value="1"/>
</dbReference>
<feature type="active site" evidence="13">
    <location>
        <position position="68"/>
    </location>
</feature>
<organism evidence="14 15">
    <name type="scientific">Candidatus Vogelbacteria bacterium CG10_big_fil_rev_8_21_14_0_10_45_14</name>
    <dbReference type="NCBI Taxonomy" id="1975042"/>
    <lineage>
        <taxon>Bacteria</taxon>
        <taxon>Candidatus Vogeliibacteriota</taxon>
    </lineage>
</organism>
<comment type="subcellular location">
    <subcellularLocation>
        <location evidence="13">Cytoplasm</location>
    </subcellularLocation>
</comment>
<keyword evidence="2 13" id="KW-0963">Cytoplasm</keyword>
<evidence type="ECO:0000256" key="3">
    <source>
        <dbReference type="ARBA" id="ARBA00022722"/>
    </source>
</evidence>
<keyword evidence="4 13" id="KW-0479">Metal-binding</keyword>
<dbReference type="FunFam" id="3.30.420.10:FF:000002">
    <property type="entry name" value="Crossover junction endodeoxyribonuclease RuvC"/>
    <property type="match status" value="1"/>
</dbReference>
<dbReference type="HAMAP" id="MF_00034">
    <property type="entry name" value="RuvC"/>
    <property type="match status" value="1"/>
</dbReference>
<feature type="active site" evidence="13">
    <location>
        <position position="7"/>
    </location>
</feature>
<evidence type="ECO:0000256" key="8">
    <source>
        <dbReference type="ARBA" id="ARBA00022842"/>
    </source>
</evidence>
<evidence type="ECO:0000313" key="15">
    <source>
        <dbReference type="Proteomes" id="UP000230833"/>
    </source>
</evidence>
<comment type="caution">
    <text evidence="14">The sequence shown here is derived from an EMBL/GenBank/DDBJ whole genome shotgun (WGS) entry which is preliminary data.</text>
</comment>
<keyword evidence="7 13" id="KW-0378">Hydrolase</keyword>
<keyword evidence="6 13" id="KW-0227">DNA damage</keyword>
<comment type="function">
    <text evidence="13">The RuvA-RuvB-RuvC complex processes Holliday junction (HJ) DNA during genetic recombination and DNA repair. Endonuclease that resolves HJ intermediates. Cleaves cruciform DNA by making single-stranded nicks across the HJ at symmetrical positions within the homologous arms, yielding a 5'-phosphate and a 3'-hydroxyl group; requires a central core of homology in the junction. The consensus cleavage sequence is 5'-(A/T)TT(C/G)-3'. Cleavage occurs on the 3'-side of the TT dinucleotide at the point of strand exchange. HJ branch migration catalyzed by RuvA-RuvB allows RuvC to scan DNA until it finds its consensus sequence, where it cleaves and resolves the cruciform DNA.</text>
</comment>
<comment type="similarity">
    <text evidence="1 13">Belongs to the RuvC family.</text>
</comment>
<dbReference type="Gene3D" id="3.30.420.10">
    <property type="entry name" value="Ribonuclease H-like superfamily/Ribonuclease H"/>
    <property type="match status" value="1"/>
</dbReference>
<evidence type="ECO:0000256" key="13">
    <source>
        <dbReference type="HAMAP-Rule" id="MF_00034"/>
    </source>
</evidence>
<keyword evidence="8 13" id="KW-0460">Magnesium</keyword>
<keyword evidence="3 13" id="KW-0540">Nuclease</keyword>
<comment type="cofactor">
    <cofactor evidence="13">
        <name>Mg(2+)</name>
        <dbReference type="ChEBI" id="CHEBI:18420"/>
    </cofactor>
    <text evidence="13">Binds 2 Mg(2+) ion per subunit.</text>
</comment>
<dbReference type="EC" id="3.1.21.10" evidence="13"/>
<keyword evidence="10 13" id="KW-0233">DNA recombination</keyword>
<feature type="binding site" evidence="13">
    <location>
        <position position="7"/>
    </location>
    <ligand>
        <name>Mg(2+)</name>
        <dbReference type="ChEBI" id="CHEBI:18420"/>
        <label>1</label>
    </ligand>
</feature>
<feature type="binding site" evidence="13">
    <location>
        <position position="141"/>
    </location>
    <ligand>
        <name>Mg(2+)</name>
        <dbReference type="ChEBI" id="CHEBI:18420"/>
        <label>1</label>
    </ligand>
</feature>
<dbReference type="GO" id="GO:0008821">
    <property type="term" value="F:crossover junction DNA endonuclease activity"/>
    <property type="evidence" value="ECO:0007669"/>
    <property type="project" value="UniProtKB-UniRule"/>
</dbReference>
<evidence type="ECO:0000256" key="6">
    <source>
        <dbReference type="ARBA" id="ARBA00022763"/>
    </source>
</evidence>
<dbReference type="Proteomes" id="UP000230833">
    <property type="component" value="Unassembled WGS sequence"/>
</dbReference>
<dbReference type="InterPro" id="IPR036397">
    <property type="entry name" value="RNaseH_sf"/>
</dbReference>
<dbReference type="GO" id="GO:0048476">
    <property type="term" value="C:Holliday junction resolvase complex"/>
    <property type="evidence" value="ECO:0007669"/>
    <property type="project" value="UniProtKB-UniRule"/>
</dbReference>
<keyword evidence="11 13" id="KW-0234">DNA repair</keyword>
<keyword evidence="9 13" id="KW-0238">DNA-binding</keyword>
<evidence type="ECO:0000256" key="1">
    <source>
        <dbReference type="ARBA" id="ARBA00009518"/>
    </source>
</evidence>
<evidence type="ECO:0000256" key="5">
    <source>
        <dbReference type="ARBA" id="ARBA00022759"/>
    </source>
</evidence>
<dbReference type="GO" id="GO:0006310">
    <property type="term" value="P:DNA recombination"/>
    <property type="evidence" value="ECO:0007669"/>
    <property type="project" value="UniProtKB-UniRule"/>
</dbReference>
<evidence type="ECO:0000256" key="2">
    <source>
        <dbReference type="ARBA" id="ARBA00022490"/>
    </source>
</evidence>
<evidence type="ECO:0000256" key="12">
    <source>
        <dbReference type="ARBA" id="ARBA00029354"/>
    </source>
</evidence>
<accession>A0A2H0RJS1</accession>
<name>A0A2H0RJS1_9BACT</name>
<keyword evidence="5 13" id="KW-0255">Endonuclease</keyword>
<dbReference type="InterPro" id="IPR012337">
    <property type="entry name" value="RNaseH-like_sf"/>
</dbReference>
<evidence type="ECO:0000256" key="11">
    <source>
        <dbReference type="ARBA" id="ARBA00023204"/>
    </source>
</evidence>